<accession>A0A9E6RCS6</accession>
<feature type="transmembrane region" description="Helical" evidence="1">
    <location>
        <begin position="70"/>
        <end position="95"/>
    </location>
</feature>
<reference evidence="2" key="1">
    <citation type="submission" date="2021-08" db="EMBL/GenBank/DDBJ databases">
        <authorList>
            <person name="Zhang H."/>
            <person name="Xu M."/>
            <person name="Yu Z."/>
            <person name="Yang L."/>
            <person name="Cai Y."/>
        </authorList>
    </citation>
    <scope>NUCLEOTIDE SEQUENCE</scope>
    <source>
        <strain evidence="2">CHL1</strain>
    </source>
</reference>
<name>A0A9E6RCS6_9HYPH</name>
<sequence>MAIGDLLDVLNGLAHWPEAPRGDNGPARRAVDWIALGSGALATTCAGAALLIGAFGAASPAAYGEFAASTFMLLVVAGLGLPVFYFVASLIAVGVDRLFAGR</sequence>
<evidence type="ECO:0000256" key="1">
    <source>
        <dbReference type="SAM" id="Phobius"/>
    </source>
</evidence>
<keyword evidence="1" id="KW-0472">Membrane</keyword>
<dbReference type="RefSeq" id="WP_261401296.1">
    <property type="nucleotide sequence ID" value="NZ_CP081869.1"/>
</dbReference>
<organism evidence="2 3">
    <name type="scientific">Chenggangzhangella methanolivorans</name>
    <dbReference type="NCBI Taxonomy" id="1437009"/>
    <lineage>
        <taxon>Bacteria</taxon>
        <taxon>Pseudomonadati</taxon>
        <taxon>Pseudomonadota</taxon>
        <taxon>Alphaproteobacteria</taxon>
        <taxon>Hyphomicrobiales</taxon>
        <taxon>Methylopilaceae</taxon>
        <taxon>Chenggangzhangella</taxon>
    </lineage>
</organism>
<protein>
    <submittedName>
        <fullName evidence="2">Uncharacterized protein</fullName>
    </submittedName>
</protein>
<dbReference type="EMBL" id="CP081869">
    <property type="protein sequence ID" value="QZN98386.1"/>
    <property type="molecule type" value="Genomic_DNA"/>
</dbReference>
<evidence type="ECO:0000313" key="3">
    <source>
        <dbReference type="Proteomes" id="UP000825701"/>
    </source>
</evidence>
<feature type="transmembrane region" description="Helical" evidence="1">
    <location>
        <begin position="33"/>
        <end position="58"/>
    </location>
</feature>
<keyword evidence="1" id="KW-0812">Transmembrane</keyword>
<dbReference type="KEGG" id="cmet:K6K41_14865"/>
<keyword evidence="1" id="KW-1133">Transmembrane helix</keyword>
<keyword evidence="3" id="KW-1185">Reference proteome</keyword>
<proteinExistence type="predicted"/>
<dbReference type="Proteomes" id="UP000825701">
    <property type="component" value="Chromosome"/>
</dbReference>
<dbReference type="AlphaFoldDB" id="A0A9E6RCS6"/>
<gene>
    <name evidence="2" type="ORF">K6K41_14865</name>
</gene>
<evidence type="ECO:0000313" key="2">
    <source>
        <dbReference type="EMBL" id="QZN98386.1"/>
    </source>
</evidence>